<dbReference type="Gene3D" id="2.60.40.10">
    <property type="entry name" value="Immunoglobulins"/>
    <property type="match status" value="5"/>
</dbReference>
<feature type="domain" description="Ig-like" evidence="14">
    <location>
        <begin position="11"/>
        <end position="126"/>
    </location>
</feature>
<dbReference type="InterPro" id="IPR013162">
    <property type="entry name" value="CD80_C2-set"/>
</dbReference>
<evidence type="ECO:0000256" key="8">
    <source>
        <dbReference type="ARBA" id="ARBA00023136"/>
    </source>
</evidence>
<evidence type="ECO:0000313" key="16">
    <source>
        <dbReference type="Proteomes" id="UP000265140"/>
    </source>
</evidence>
<dbReference type="CDD" id="cd05759">
    <property type="entry name" value="IgI_2_KIRREL3-like"/>
    <property type="match status" value="1"/>
</dbReference>
<keyword evidence="5" id="KW-0732">Signal</keyword>
<dbReference type="Proteomes" id="UP000265140">
    <property type="component" value="Chromosome 7"/>
</dbReference>
<feature type="domain" description="Ig-like" evidence="14">
    <location>
        <begin position="404"/>
        <end position="499"/>
    </location>
</feature>
<accession>A0A3P9AGC2</accession>
<dbReference type="GO" id="GO:0005911">
    <property type="term" value="C:cell-cell junction"/>
    <property type="evidence" value="ECO:0007669"/>
    <property type="project" value="TreeGrafter"/>
</dbReference>
<dbReference type="Ensembl" id="ENSELUT00000031334.3">
    <property type="protein sequence ID" value="ENSELUP00000039730.1"/>
    <property type="gene ID" value="ENSELUG00000020008.3"/>
</dbReference>
<dbReference type="GO" id="GO:0007416">
    <property type="term" value="P:synapse assembly"/>
    <property type="evidence" value="ECO:0007669"/>
    <property type="project" value="TreeGrafter"/>
</dbReference>
<dbReference type="PANTHER" id="PTHR11640:SF49">
    <property type="entry name" value="KIN OF IRRE-LIKE PROTEIN 3"/>
    <property type="match status" value="1"/>
</dbReference>
<evidence type="ECO:0000256" key="2">
    <source>
        <dbReference type="ARBA" id="ARBA00008637"/>
    </source>
</evidence>
<evidence type="ECO:0000256" key="7">
    <source>
        <dbReference type="ARBA" id="ARBA00022989"/>
    </source>
</evidence>
<dbReference type="GeneTree" id="ENSGT00940000157126"/>
<dbReference type="SUPFAM" id="SSF48726">
    <property type="entry name" value="Immunoglobulin"/>
    <property type="match status" value="5"/>
</dbReference>
<dbReference type="Pfam" id="PF08205">
    <property type="entry name" value="C2-set_2"/>
    <property type="match status" value="1"/>
</dbReference>
<evidence type="ECO:0000256" key="13">
    <source>
        <dbReference type="SAM" id="Phobius"/>
    </source>
</evidence>
<keyword evidence="10" id="KW-0325">Glycoprotein</keyword>
<keyword evidence="7 13" id="KW-1133">Transmembrane helix</keyword>
<dbReference type="FunFam" id="2.60.40.10:FF:000077">
    <property type="entry name" value="Kirre like nephrin family adhesion molecule 3"/>
    <property type="match status" value="1"/>
</dbReference>
<keyword evidence="9" id="KW-1015">Disulfide bond</keyword>
<dbReference type="InterPro" id="IPR051275">
    <property type="entry name" value="Cell_adhesion_signaling"/>
</dbReference>
<evidence type="ECO:0000256" key="11">
    <source>
        <dbReference type="ARBA" id="ARBA00023319"/>
    </source>
</evidence>
<dbReference type="PROSITE" id="PS50835">
    <property type="entry name" value="IG_LIKE"/>
    <property type="match status" value="5"/>
</dbReference>
<dbReference type="GO" id="GO:0098609">
    <property type="term" value="P:cell-cell adhesion"/>
    <property type="evidence" value="ECO:0007669"/>
    <property type="project" value="TreeGrafter"/>
</dbReference>
<dbReference type="FunFam" id="2.60.40.10:FF:000170">
    <property type="entry name" value="Kirre like nephrin family adhesion molecule 3"/>
    <property type="match status" value="1"/>
</dbReference>
<keyword evidence="6" id="KW-0677">Repeat</keyword>
<dbReference type="GO" id="GO:0005886">
    <property type="term" value="C:plasma membrane"/>
    <property type="evidence" value="ECO:0007669"/>
    <property type="project" value="UniProtKB-SubCell"/>
</dbReference>
<dbReference type="CDD" id="cd05898">
    <property type="entry name" value="IgI_5_KIRREL3"/>
    <property type="match status" value="1"/>
</dbReference>
<reference evidence="16" key="1">
    <citation type="journal article" date="2014" name="PLoS ONE">
        <title>The genome and linkage map of the northern pike (Esox lucius): conserved synteny revealed between the salmonid sister group and the Neoteleostei.</title>
        <authorList>
            <person name="Rondeau E.B."/>
            <person name="Minkley D.R."/>
            <person name="Leong J.S."/>
            <person name="Messmer A.M."/>
            <person name="Jantzen J.R."/>
            <person name="von Schalburg K.R."/>
            <person name="Lemon C."/>
            <person name="Bird N.H."/>
            <person name="Koop B.F."/>
        </authorList>
    </citation>
    <scope>NUCLEOTIDE SEQUENCE</scope>
</reference>
<reference evidence="15" key="3">
    <citation type="submission" date="2025-08" db="UniProtKB">
        <authorList>
            <consortium name="Ensembl"/>
        </authorList>
    </citation>
    <scope>IDENTIFICATION</scope>
</reference>
<feature type="domain" description="Ig-like" evidence="14">
    <location>
        <begin position="319"/>
        <end position="399"/>
    </location>
</feature>
<evidence type="ECO:0000256" key="10">
    <source>
        <dbReference type="ARBA" id="ARBA00023180"/>
    </source>
</evidence>
<organism evidence="15 16">
    <name type="scientific">Esox lucius</name>
    <name type="common">Northern pike</name>
    <dbReference type="NCBI Taxonomy" id="8010"/>
    <lineage>
        <taxon>Eukaryota</taxon>
        <taxon>Metazoa</taxon>
        <taxon>Chordata</taxon>
        <taxon>Craniata</taxon>
        <taxon>Vertebrata</taxon>
        <taxon>Euteleostomi</taxon>
        <taxon>Actinopterygii</taxon>
        <taxon>Neopterygii</taxon>
        <taxon>Teleostei</taxon>
        <taxon>Protacanthopterygii</taxon>
        <taxon>Esociformes</taxon>
        <taxon>Esocidae</taxon>
        <taxon>Esox</taxon>
    </lineage>
</organism>
<dbReference type="InterPro" id="IPR013098">
    <property type="entry name" value="Ig_I-set"/>
</dbReference>
<evidence type="ECO:0000256" key="12">
    <source>
        <dbReference type="SAM" id="MobiDB-lite"/>
    </source>
</evidence>
<dbReference type="STRING" id="8010.ENSELUP00000039730"/>
<feature type="transmembrane region" description="Helical" evidence="13">
    <location>
        <begin position="15"/>
        <end position="34"/>
    </location>
</feature>
<sequence length="791" mass="86714">MELTSFPRYFPSTMTIPWVILFSWMTGLGSSAVFTQQPTDLVVVSGQPVTLPCSIPGYHGMVLWLRDGMALGVNRDLSGYPRYDIVGDHSKGEYHLLIQRTEMQDDASFECQAIQAAIRTRPARLTVLVPPDDPVIVGAPVVSLRAGDPLNLTCHADNAKPAASIIWIRNGQVLNGAIYSKTLLRDGRRESTVSTLYLSASNIETGQRITCRASNKAVPNGKDATVTIDIQHLPLVNLSVEPQHILEGNLVKFHCSAKANPPVIHYRWAKGGNIIREVSGDTYEAIVDHSFFTEPVSCDVTNALGNTNISRNVDVYFGPRMAAEPQSLQVDQGSDAIFNCAWTGNPSLTIVWMKRGSGVVLSNEKILTLKAVRQEDAGKYVCRAVVPQVGVGEKEVSLTVNGPPTISSTQTQQALYGEKGQIKCFIRSTPPPDRIAWSWKETVLESGTSGRYTVETVSTEEGVISTLTMSNIVPADFQTIYNCTAWNSFGSDTEIIRLKEQESLRLAVIIGVAVGAFLALIVLMGTLGAFCCARFQRKDVHLVMSSLPVSISSRQRDLAGKMKTENLKGVVSAKNDIRVEIVHKDHNAARETEEHTAIKQMMIEHGEFQAQESVLKQLEVLQEEEKEFQHIKDPTNGYYSVNTFKEPHGTPTMAANQTGGAEVRNPAATSSATMGKQRVPTGMSFTNIYNTLGAGPNRLYDYSQRFVLGMGSSSIELCEREFQRGSLSDSSSFIDTQCDSSVSSYSKQEGYVQFDKDSKASAASSSSHYSQSSSQNSDLTRPLQKRMQTHV</sequence>
<dbReference type="Pfam" id="PF13927">
    <property type="entry name" value="Ig_3"/>
    <property type="match status" value="1"/>
</dbReference>
<keyword evidence="8 13" id="KW-0472">Membrane</keyword>
<feature type="domain" description="Ig-like" evidence="14">
    <location>
        <begin position="234"/>
        <end position="314"/>
    </location>
</feature>
<evidence type="ECO:0000256" key="9">
    <source>
        <dbReference type="ARBA" id="ARBA00023157"/>
    </source>
</evidence>
<name>A0A3P9AGC2_ESOLU</name>
<comment type="similarity">
    <text evidence="2">Belongs to the immunoglobulin superfamily.</text>
</comment>
<evidence type="ECO:0000256" key="4">
    <source>
        <dbReference type="ARBA" id="ARBA00022692"/>
    </source>
</evidence>
<dbReference type="GO" id="GO:0050839">
    <property type="term" value="F:cell adhesion molecule binding"/>
    <property type="evidence" value="ECO:0007669"/>
    <property type="project" value="TreeGrafter"/>
</dbReference>
<evidence type="ECO:0000256" key="5">
    <source>
        <dbReference type="ARBA" id="ARBA00022729"/>
    </source>
</evidence>
<dbReference type="InterPro" id="IPR036179">
    <property type="entry name" value="Ig-like_dom_sf"/>
</dbReference>
<reference evidence="15" key="4">
    <citation type="submission" date="2025-09" db="UniProtKB">
        <authorList>
            <consortium name="Ensembl"/>
        </authorList>
    </citation>
    <scope>IDENTIFICATION</scope>
</reference>
<proteinExistence type="inferred from homology"/>
<dbReference type="InterPro" id="IPR007110">
    <property type="entry name" value="Ig-like_dom"/>
</dbReference>
<dbReference type="OrthoDB" id="6413693at2759"/>
<evidence type="ECO:0000256" key="3">
    <source>
        <dbReference type="ARBA" id="ARBA00022475"/>
    </source>
</evidence>
<dbReference type="InterPro" id="IPR013783">
    <property type="entry name" value="Ig-like_fold"/>
</dbReference>
<dbReference type="Pfam" id="PF07679">
    <property type="entry name" value="I-set"/>
    <property type="match status" value="2"/>
</dbReference>
<dbReference type="InterPro" id="IPR003599">
    <property type="entry name" value="Ig_sub"/>
</dbReference>
<dbReference type="InterPro" id="IPR003598">
    <property type="entry name" value="Ig_sub2"/>
</dbReference>
<keyword evidence="11" id="KW-0393">Immunoglobulin domain</keyword>
<evidence type="ECO:0000256" key="6">
    <source>
        <dbReference type="ARBA" id="ARBA00022737"/>
    </source>
</evidence>
<dbReference type="SMART" id="SM00409">
    <property type="entry name" value="IG"/>
    <property type="match status" value="4"/>
</dbReference>
<protein>
    <recommendedName>
        <fullName evidence="14">Ig-like domain-containing protein</fullName>
    </recommendedName>
</protein>
<dbReference type="InParanoid" id="A0A3P9AGC2"/>
<feature type="compositionally biased region" description="Low complexity" evidence="12">
    <location>
        <begin position="760"/>
        <end position="777"/>
    </location>
</feature>
<keyword evidence="4 13" id="KW-0812">Transmembrane</keyword>
<dbReference type="FunFam" id="2.60.40.10:FF:000094">
    <property type="entry name" value="Kirre like nephrin family adhesion molecule 3"/>
    <property type="match status" value="1"/>
</dbReference>
<evidence type="ECO:0000313" key="15">
    <source>
        <dbReference type="Ensembl" id="ENSELUP00000039730.1"/>
    </source>
</evidence>
<feature type="domain" description="Ig-like" evidence="14">
    <location>
        <begin position="134"/>
        <end position="227"/>
    </location>
</feature>
<evidence type="ECO:0000259" key="14">
    <source>
        <dbReference type="PROSITE" id="PS50835"/>
    </source>
</evidence>
<evidence type="ECO:0000256" key="1">
    <source>
        <dbReference type="ARBA" id="ARBA00004251"/>
    </source>
</evidence>
<feature type="transmembrane region" description="Helical" evidence="13">
    <location>
        <begin position="506"/>
        <end position="530"/>
    </location>
</feature>
<dbReference type="PANTHER" id="PTHR11640">
    <property type="entry name" value="NEPHRIN"/>
    <property type="match status" value="1"/>
</dbReference>
<dbReference type="RefSeq" id="XP_010869041.1">
    <property type="nucleotide sequence ID" value="XM_010870739.2"/>
</dbReference>
<dbReference type="KEGG" id="els:105011011"/>
<dbReference type="FunFam" id="2.60.40.10:FF:000103">
    <property type="entry name" value="Kirre like nephrin family adhesion molecule 3"/>
    <property type="match status" value="1"/>
</dbReference>
<keyword evidence="16" id="KW-1185">Reference proteome</keyword>
<feature type="region of interest" description="Disordered" evidence="12">
    <location>
        <begin position="756"/>
        <end position="791"/>
    </location>
</feature>
<dbReference type="Bgee" id="ENSELUG00000020008">
    <property type="expression patterns" value="Expressed in brain and 4 other cell types or tissues"/>
</dbReference>
<comment type="subcellular location">
    <subcellularLocation>
        <location evidence="1">Cell membrane</location>
        <topology evidence="1">Single-pass type I membrane protein</topology>
    </subcellularLocation>
</comment>
<keyword evidence="3" id="KW-1003">Cell membrane</keyword>
<dbReference type="SMART" id="SM00408">
    <property type="entry name" value="IGc2"/>
    <property type="match status" value="3"/>
</dbReference>
<dbReference type="FunCoup" id="A0A3P9AGC2">
    <property type="interactions" value="585"/>
</dbReference>
<dbReference type="AlphaFoldDB" id="A0A3P9AGC2"/>
<dbReference type="GeneID" id="105011011"/>
<reference evidence="15" key="2">
    <citation type="submission" date="2020-02" db="EMBL/GenBank/DDBJ databases">
        <title>Esox lucius (northern pike) genome, fEsoLuc1, primary haplotype.</title>
        <authorList>
            <person name="Myers G."/>
            <person name="Karagic N."/>
            <person name="Meyer A."/>
            <person name="Pippel M."/>
            <person name="Reichard M."/>
            <person name="Winkler S."/>
            <person name="Tracey A."/>
            <person name="Sims Y."/>
            <person name="Howe K."/>
            <person name="Rhie A."/>
            <person name="Formenti G."/>
            <person name="Durbin R."/>
            <person name="Fedrigo O."/>
            <person name="Jarvis E.D."/>
        </authorList>
    </citation>
    <scope>NUCLEOTIDE SEQUENCE [LARGE SCALE GENOMIC DNA]</scope>
</reference>
<dbReference type="CTD" id="571887"/>